<feature type="signal peptide" evidence="12">
    <location>
        <begin position="1"/>
        <end position="27"/>
    </location>
</feature>
<reference evidence="15 16" key="1">
    <citation type="submission" date="2014-07" db="EMBL/GenBank/DDBJ databases">
        <authorList>
            <person name="McCorrison J."/>
            <person name="Sanka R."/>
            <person name="Torralba M."/>
            <person name="Gillis M."/>
            <person name="Haft D.H."/>
            <person name="Methe B."/>
            <person name="Sutton G."/>
            <person name="Nelson K.E."/>
        </authorList>
    </citation>
    <scope>NUCLEOTIDE SEQUENCE [LARGE SCALE GENOMIC DNA]</scope>
    <source>
        <strain evidence="15 16">DNF00314</strain>
    </source>
</reference>
<dbReference type="eggNOG" id="COG4771">
    <property type="taxonomic scope" value="Bacteria"/>
</dbReference>
<dbReference type="RefSeq" id="WP_038151030.1">
    <property type="nucleotide sequence ID" value="NZ_JRNT01000005.1"/>
</dbReference>
<evidence type="ECO:0000256" key="6">
    <source>
        <dbReference type="ARBA" id="ARBA00023077"/>
    </source>
</evidence>
<dbReference type="InterPro" id="IPR037066">
    <property type="entry name" value="Plug_dom_sf"/>
</dbReference>
<keyword evidence="7 10" id="KW-0472">Membrane</keyword>
<dbReference type="PANTHER" id="PTHR30069:SF29">
    <property type="entry name" value="HEMOGLOBIN AND HEMOGLOBIN-HAPTOGLOBIN-BINDING PROTEIN 1-RELATED"/>
    <property type="match status" value="1"/>
</dbReference>
<dbReference type="Gene3D" id="2.40.170.20">
    <property type="entry name" value="TonB-dependent receptor, beta-barrel domain"/>
    <property type="match status" value="1"/>
</dbReference>
<comment type="caution">
    <text evidence="15">The sequence shown here is derived from an EMBL/GenBank/DDBJ whole genome shotgun (WGS) entry which is preliminary data.</text>
</comment>
<evidence type="ECO:0008006" key="17">
    <source>
        <dbReference type="Google" id="ProtNLM"/>
    </source>
</evidence>
<proteinExistence type="inferred from homology"/>
<protein>
    <recommendedName>
        <fullName evidence="17">TonB-dependent receptor</fullName>
    </recommendedName>
</protein>
<evidence type="ECO:0000259" key="14">
    <source>
        <dbReference type="Pfam" id="PF07715"/>
    </source>
</evidence>
<dbReference type="PROSITE" id="PS52016">
    <property type="entry name" value="TONB_DEPENDENT_REC_3"/>
    <property type="match status" value="1"/>
</dbReference>
<evidence type="ECO:0000313" key="16">
    <source>
        <dbReference type="Proteomes" id="UP000029628"/>
    </source>
</evidence>
<dbReference type="Proteomes" id="UP000029628">
    <property type="component" value="Unassembled WGS sequence"/>
</dbReference>
<evidence type="ECO:0000256" key="3">
    <source>
        <dbReference type="ARBA" id="ARBA00022452"/>
    </source>
</evidence>
<keyword evidence="9 10" id="KW-0998">Cell outer membrane</keyword>
<keyword evidence="16" id="KW-1185">Reference proteome</keyword>
<dbReference type="InterPro" id="IPR036942">
    <property type="entry name" value="Beta-barrel_TonB_sf"/>
</dbReference>
<keyword evidence="6 11" id="KW-0798">TonB box</keyword>
<evidence type="ECO:0000256" key="8">
    <source>
        <dbReference type="ARBA" id="ARBA00023170"/>
    </source>
</evidence>
<gene>
    <name evidence="15" type="ORF">HMPREF0872_00585</name>
</gene>
<dbReference type="InterPro" id="IPR012910">
    <property type="entry name" value="Plug_dom"/>
</dbReference>
<feature type="domain" description="TonB-dependent receptor-like beta-barrel" evidence="13">
    <location>
        <begin position="421"/>
        <end position="872"/>
    </location>
</feature>
<keyword evidence="3 10" id="KW-1134">Transmembrane beta strand</keyword>
<dbReference type="EMBL" id="JRNT01000005">
    <property type="protein sequence ID" value="KGF48131.1"/>
    <property type="molecule type" value="Genomic_DNA"/>
</dbReference>
<evidence type="ECO:0000313" key="15">
    <source>
        <dbReference type="EMBL" id="KGF48131.1"/>
    </source>
</evidence>
<evidence type="ECO:0000259" key="13">
    <source>
        <dbReference type="Pfam" id="PF00593"/>
    </source>
</evidence>
<dbReference type="Pfam" id="PF00593">
    <property type="entry name" value="TonB_dep_Rec_b-barrel"/>
    <property type="match status" value="1"/>
</dbReference>
<accession>A0A096AN68</accession>
<evidence type="ECO:0000256" key="10">
    <source>
        <dbReference type="PROSITE-ProRule" id="PRU01360"/>
    </source>
</evidence>
<dbReference type="SUPFAM" id="SSF56935">
    <property type="entry name" value="Porins"/>
    <property type="match status" value="1"/>
</dbReference>
<evidence type="ECO:0000256" key="5">
    <source>
        <dbReference type="ARBA" id="ARBA00022729"/>
    </source>
</evidence>
<dbReference type="GO" id="GO:0009279">
    <property type="term" value="C:cell outer membrane"/>
    <property type="evidence" value="ECO:0007669"/>
    <property type="project" value="UniProtKB-SubCell"/>
</dbReference>
<dbReference type="GO" id="GO:0015344">
    <property type="term" value="F:siderophore uptake transmembrane transporter activity"/>
    <property type="evidence" value="ECO:0007669"/>
    <property type="project" value="TreeGrafter"/>
</dbReference>
<dbReference type="Gene3D" id="2.170.130.10">
    <property type="entry name" value="TonB-dependent receptor, plug domain"/>
    <property type="match status" value="1"/>
</dbReference>
<keyword evidence="8" id="KW-0675">Receptor</keyword>
<comment type="subcellular location">
    <subcellularLocation>
        <location evidence="1 10">Cell outer membrane</location>
        <topology evidence="1 10">Multi-pass membrane protein</topology>
    </subcellularLocation>
</comment>
<dbReference type="Pfam" id="PF07715">
    <property type="entry name" value="Plug"/>
    <property type="match status" value="1"/>
</dbReference>
<evidence type="ECO:0000256" key="2">
    <source>
        <dbReference type="ARBA" id="ARBA00022448"/>
    </source>
</evidence>
<dbReference type="PROSITE" id="PS51257">
    <property type="entry name" value="PROKAR_LIPOPROTEIN"/>
    <property type="match status" value="1"/>
</dbReference>
<keyword evidence="5 12" id="KW-0732">Signal</keyword>
<evidence type="ECO:0000256" key="7">
    <source>
        <dbReference type="ARBA" id="ARBA00023136"/>
    </source>
</evidence>
<organism evidence="15 16">
    <name type="scientific">Veillonella montpellierensis DNF00314</name>
    <dbReference type="NCBI Taxonomy" id="1401067"/>
    <lineage>
        <taxon>Bacteria</taxon>
        <taxon>Bacillati</taxon>
        <taxon>Bacillota</taxon>
        <taxon>Negativicutes</taxon>
        <taxon>Veillonellales</taxon>
        <taxon>Veillonellaceae</taxon>
        <taxon>Veillonella</taxon>
    </lineage>
</organism>
<evidence type="ECO:0000256" key="9">
    <source>
        <dbReference type="ARBA" id="ARBA00023237"/>
    </source>
</evidence>
<keyword evidence="4 10" id="KW-0812">Transmembrane</keyword>
<dbReference type="GO" id="GO:0044718">
    <property type="term" value="P:siderophore transmembrane transport"/>
    <property type="evidence" value="ECO:0007669"/>
    <property type="project" value="TreeGrafter"/>
</dbReference>
<comment type="similarity">
    <text evidence="10 11">Belongs to the TonB-dependent receptor family.</text>
</comment>
<feature type="domain" description="TonB-dependent receptor plug" evidence="14">
    <location>
        <begin position="49"/>
        <end position="153"/>
    </location>
</feature>
<name>A0A096AN68_9FIRM</name>
<dbReference type="PANTHER" id="PTHR30069">
    <property type="entry name" value="TONB-DEPENDENT OUTER MEMBRANE RECEPTOR"/>
    <property type="match status" value="1"/>
</dbReference>
<evidence type="ECO:0000256" key="1">
    <source>
        <dbReference type="ARBA" id="ARBA00004571"/>
    </source>
</evidence>
<sequence length="1650" mass="186957">MQKRKVILSLGILCWMSSCCVTYNVSAATTLNAVTVRANKAVEEAKWNSQQVSIITQKDIQDKQAKSVEDIIFNQTGVSRTVDAMGRVGVSIRGAEPRHTLILVDGQQVMGDLSKYSGAADELLRLGTENVERIEVIQGAASAKYGSDAVGGVINVITKKANVAPEIAFNMESLRGKGDRGFVPHSNYYVRADSGRMGNATIGIFGSKRDIMPVYATEKRRHVWGENESFQENFQTNELRYSGNAIQLGAVGSYEFSKNNKMDFNIGHYTEDLSRHVKHTDAEVEPQQIYKRKSERDNYTFNWSDKKGRTAWTIESNYTKMKEDDVALTNYSGRSRYEGKNELKYIDNVDHRQKTIQANFMTDLNDQHVLSYGFGQSIETGEGSRLKASPHRKTMKVNPWDYDKNLMVDSVDNIEGLSNTAANNRKLLWSHIHDYAFNENNVWQQNYEYYGLKDNSKPLVSYNDYVKYGLEKGEISMSKYTGSISGNSGYDTPSKSWFLNNYQPFKEALERENPTLANTSYTNIVGKYFSEGVSHDPRINKTAPIYNGKKFMGEYRERNNQITVGSGEIKKRHIYIGDTWQVSDDTIFTPIIRADWSSLFGLNISGNLGITHMVHGNPHRRLKTNIGTGYTEPGMGELWYNWEMFGSTPIAMGYARMGWWWDGNPNLKPEKSVNYDISLEGENKKTTWRVGIFHNQIKNYMTTYFTGKVKDFAPYLSFTEKWKVAPDLIYSFKNIGKADITGLEFEVTQKLGHYWSTKLGYTWLHAINKSDPTMPHQLLDKPVHKFDININYTNKKSGWNGSLWSNFYINMLDSNSLANSSNYWSMEGLDKQASQIYAHRSDYKKKTFGIWNFILQKQIGKDSLAYIGVNNIFNHHDDDRAIQSRVYRFGINMKFGSGDITSDGNFESPFILSKLSLDDFVASSFDSNKQRGVTLIGDYRARWNAHGGSNRAGVIFRTDTSVATGSKNMYDVDGHSFGQRLRLGIDARMNDTLHVKVVGSASSTSNIDTKLDLDKNKSLNKQRIDKLDVTKHVNHWDFSIGRLTESMGVTGYWFGKEFDGVRAIWTGQNSQIRIGYGSLKGSTGIIDSPYTHILYEKFKRPVTVNELLGIKPDATGTNYDSSYKPLEPSDVIKGADKNINFYKQLRDSVDANEPLEKRADILRRLVTIVNKAYGKEMNKIRIPLALYGDNKIEPVYKIINKKTKKELMVRGLDLNFSTQITSNTTDEDLKFIEKYGDALSIKGSEISALETNKDGKVGWNYLQSANKKASIISAYNELAKHEIRKLWKIYDTDEYRNEMITRAVEKTADGTWKPITVNETWGDYELPKTVTIADLEESIIPPDDWAAGPYKPINSDRLIESIYESSFTGEGSPQGLTIYGSEGRLPQVFLSYLYNLTKVLYSAEDGSKQPRAGLGDAIGLIVKTEGSVMEQDVIPSIHQTVFLQVKHRLNHNLGFNAWYLQSINDDTYTIGAANGKNNDMSKFNHLANVWGIGAKWQFGRSAILSFDYGRNQTNFGRYMNGHSVGYQEADSGDYQAKGHVDGGTPYFWTARLDIGKADINVPRSWNMFVDYKYFQHGSFFGGNGTESLPDRYLDGIRSFTIGTGYVPTKNVLWEMFYTFDAKGTNKRDTLFGPENFSLGDYARVQATYRF</sequence>
<keyword evidence="2 10" id="KW-0813">Transport</keyword>
<evidence type="ECO:0000256" key="4">
    <source>
        <dbReference type="ARBA" id="ARBA00022692"/>
    </source>
</evidence>
<evidence type="ECO:0000256" key="11">
    <source>
        <dbReference type="RuleBase" id="RU003357"/>
    </source>
</evidence>
<evidence type="ECO:0000256" key="12">
    <source>
        <dbReference type="SAM" id="SignalP"/>
    </source>
</evidence>
<dbReference type="InterPro" id="IPR000531">
    <property type="entry name" value="Beta-barrel_TonB"/>
</dbReference>
<feature type="chain" id="PRO_5001923929" description="TonB-dependent receptor" evidence="12">
    <location>
        <begin position="28"/>
        <end position="1650"/>
    </location>
</feature>
<dbReference type="InterPro" id="IPR039426">
    <property type="entry name" value="TonB-dep_rcpt-like"/>
</dbReference>